<keyword evidence="4" id="KW-1185">Reference proteome</keyword>
<reference evidence="3 4" key="1">
    <citation type="submission" date="2021-06" db="EMBL/GenBank/DDBJ databases">
        <authorList>
            <person name="Kallberg Y."/>
            <person name="Tangrot J."/>
            <person name="Rosling A."/>
        </authorList>
    </citation>
    <scope>NUCLEOTIDE SEQUENCE [LARGE SCALE GENOMIC DNA]</scope>
    <source>
        <strain evidence="3 4">120-4 pot B 10/14</strain>
    </source>
</reference>
<gene>
    <name evidence="3" type="ORF">GMARGA_LOCUS634</name>
</gene>
<sequence length="125" mass="15038">MEVHKYKHRRCSPSRKSRSDKRKEKEKVLGEYLLELKKSRKSIDLEAQVVEELEEKILSLKKNKELEEKSLSIDEKAESQFEGYKRFKEEEVEKLKKELKEVKMRKEDIGRASKSKIFKDSWSDF</sequence>
<keyword evidence="1" id="KW-0175">Coiled coil</keyword>
<feature type="region of interest" description="Disordered" evidence="2">
    <location>
        <begin position="1"/>
        <end position="25"/>
    </location>
</feature>
<feature type="compositionally biased region" description="Basic residues" evidence="2">
    <location>
        <begin position="1"/>
        <end position="20"/>
    </location>
</feature>
<evidence type="ECO:0000256" key="2">
    <source>
        <dbReference type="SAM" id="MobiDB-lite"/>
    </source>
</evidence>
<proteinExistence type="predicted"/>
<protein>
    <submittedName>
        <fullName evidence="3">1153_t:CDS:1</fullName>
    </submittedName>
</protein>
<evidence type="ECO:0000313" key="4">
    <source>
        <dbReference type="Proteomes" id="UP000789901"/>
    </source>
</evidence>
<evidence type="ECO:0000256" key="1">
    <source>
        <dbReference type="SAM" id="Coils"/>
    </source>
</evidence>
<evidence type="ECO:0000313" key="3">
    <source>
        <dbReference type="EMBL" id="CAG8467952.1"/>
    </source>
</evidence>
<name>A0ABM8VX22_GIGMA</name>
<accession>A0ABM8VX22</accession>
<dbReference type="EMBL" id="CAJVQB010000111">
    <property type="protein sequence ID" value="CAG8467952.1"/>
    <property type="molecule type" value="Genomic_DNA"/>
</dbReference>
<comment type="caution">
    <text evidence="3">The sequence shown here is derived from an EMBL/GenBank/DDBJ whole genome shotgun (WGS) entry which is preliminary data.</text>
</comment>
<feature type="coiled-coil region" evidence="1">
    <location>
        <begin position="36"/>
        <end position="112"/>
    </location>
</feature>
<organism evidence="3 4">
    <name type="scientific">Gigaspora margarita</name>
    <dbReference type="NCBI Taxonomy" id="4874"/>
    <lineage>
        <taxon>Eukaryota</taxon>
        <taxon>Fungi</taxon>
        <taxon>Fungi incertae sedis</taxon>
        <taxon>Mucoromycota</taxon>
        <taxon>Glomeromycotina</taxon>
        <taxon>Glomeromycetes</taxon>
        <taxon>Diversisporales</taxon>
        <taxon>Gigasporaceae</taxon>
        <taxon>Gigaspora</taxon>
    </lineage>
</organism>
<dbReference type="Proteomes" id="UP000789901">
    <property type="component" value="Unassembled WGS sequence"/>
</dbReference>